<accession>A0A1Y5SSG1</accession>
<evidence type="ECO:0000313" key="1">
    <source>
        <dbReference type="EMBL" id="SLN47469.1"/>
    </source>
</evidence>
<organism evidence="1 2">
    <name type="scientific">Palleronia marisminoris</name>
    <dbReference type="NCBI Taxonomy" id="315423"/>
    <lineage>
        <taxon>Bacteria</taxon>
        <taxon>Pseudomonadati</taxon>
        <taxon>Pseudomonadota</taxon>
        <taxon>Alphaproteobacteria</taxon>
        <taxon>Rhodobacterales</taxon>
        <taxon>Roseobacteraceae</taxon>
        <taxon>Palleronia</taxon>
    </lineage>
</organism>
<keyword evidence="2" id="KW-1185">Reference proteome</keyword>
<proteinExistence type="predicted"/>
<evidence type="ECO:0000313" key="2">
    <source>
        <dbReference type="Proteomes" id="UP000193870"/>
    </source>
</evidence>
<protein>
    <submittedName>
        <fullName evidence="1">Uncharacterized protein</fullName>
    </submittedName>
</protein>
<dbReference type="EMBL" id="FWFV01000005">
    <property type="protein sequence ID" value="SLN47469.1"/>
    <property type="molecule type" value="Genomic_DNA"/>
</dbReference>
<name>A0A1Y5SSG1_9RHOB</name>
<reference evidence="1 2" key="1">
    <citation type="submission" date="2017-03" db="EMBL/GenBank/DDBJ databases">
        <authorList>
            <person name="Afonso C.L."/>
            <person name="Miller P.J."/>
            <person name="Scott M.A."/>
            <person name="Spackman E."/>
            <person name="Goraichik I."/>
            <person name="Dimitrov K.M."/>
            <person name="Suarez D.L."/>
            <person name="Swayne D.E."/>
        </authorList>
    </citation>
    <scope>NUCLEOTIDE SEQUENCE [LARGE SCALE GENOMIC DNA]</scope>
    <source>
        <strain evidence="1 2">CECT 7066</strain>
    </source>
</reference>
<gene>
    <name evidence="1" type="ORF">PAM7066_02105</name>
</gene>
<dbReference type="Proteomes" id="UP000193870">
    <property type="component" value="Unassembled WGS sequence"/>
</dbReference>
<sequence>MASASDAYFVTAARLTSLQQDARFLQLWQRNVWLEQEHPANDKLQKH</sequence>
<dbReference type="AlphaFoldDB" id="A0A1Y5SSG1"/>